<proteinExistence type="predicted"/>
<evidence type="ECO:0000313" key="1">
    <source>
        <dbReference type="EMBL" id="OPJ72041.1"/>
    </source>
</evidence>
<evidence type="ECO:0000313" key="2">
    <source>
        <dbReference type="Proteomes" id="UP000190648"/>
    </source>
</evidence>
<dbReference type="Proteomes" id="UP000190648">
    <property type="component" value="Unassembled WGS sequence"/>
</dbReference>
<name>A0A1V4JIN0_PATFA</name>
<gene>
    <name evidence="1" type="ORF">AV530_009359</name>
</gene>
<reference evidence="1 2" key="1">
    <citation type="submission" date="2016-02" db="EMBL/GenBank/DDBJ databases">
        <title>Band-tailed pigeon sequencing and assembly.</title>
        <authorList>
            <person name="Soares A.E."/>
            <person name="Novak B.J."/>
            <person name="Rice E.S."/>
            <person name="O'Connell B."/>
            <person name="Chang D."/>
            <person name="Weber S."/>
            <person name="Shapiro B."/>
        </authorList>
    </citation>
    <scope>NUCLEOTIDE SEQUENCE [LARGE SCALE GENOMIC DNA]</scope>
    <source>
        <strain evidence="1">BTP2013</strain>
        <tissue evidence="1">Blood</tissue>
    </source>
</reference>
<keyword evidence="2" id="KW-1185">Reference proteome</keyword>
<comment type="caution">
    <text evidence="1">The sequence shown here is derived from an EMBL/GenBank/DDBJ whole genome shotgun (WGS) entry which is preliminary data.</text>
</comment>
<dbReference type="AlphaFoldDB" id="A0A1V4JIN0"/>
<sequence>MAQSFGSYSFIARETEAQRGPGSSWVKKAGEGVGEKAQELTLRSCGTQVTCGANAGFAAPPLRCRNNEPGTRLNLVQFFSCAQKCNRGSTEDRRNYLKRVLPSFRLKQREDEKCRARESLTAENHCLLCCSPGQRRACV</sequence>
<organism evidence="1 2">
    <name type="scientific">Patagioenas fasciata monilis</name>
    <dbReference type="NCBI Taxonomy" id="372326"/>
    <lineage>
        <taxon>Eukaryota</taxon>
        <taxon>Metazoa</taxon>
        <taxon>Chordata</taxon>
        <taxon>Craniata</taxon>
        <taxon>Vertebrata</taxon>
        <taxon>Euteleostomi</taxon>
        <taxon>Archelosauria</taxon>
        <taxon>Archosauria</taxon>
        <taxon>Dinosauria</taxon>
        <taxon>Saurischia</taxon>
        <taxon>Theropoda</taxon>
        <taxon>Coelurosauria</taxon>
        <taxon>Aves</taxon>
        <taxon>Neognathae</taxon>
        <taxon>Neoaves</taxon>
        <taxon>Columbimorphae</taxon>
        <taxon>Columbiformes</taxon>
        <taxon>Columbidae</taxon>
        <taxon>Patagioenas</taxon>
    </lineage>
</organism>
<protein>
    <submittedName>
        <fullName evidence="1">Uncharacterized protein</fullName>
    </submittedName>
</protein>
<accession>A0A1V4JIN0</accession>
<dbReference type="EMBL" id="LSYS01007300">
    <property type="protein sequence ID" value="OPJ72041.1"/>
    <property type="molecule type" value="Genomic_DNA"/>
</dbReference>